<evidence type="ECO:0008006" key="3">
    <source>
        <dbReference type="Google" id="ProtNLM"/>
    </source>
</evidence>
<dbReference type="AlphaFoldDB" id="A0A265UNI9"/>
<dbReference type="RefSeq" id="WP_094969383.1">
    <property type="nucleotide sequence ID" value="NZ_NGJN01000009.1"/>
</dbReference>
<dbReference type="Proteomes" id="UP000216840">
    <property type="component" value="Unassembled WGS sequence"/>
</dbReference>
<evidence type="ECO:0000313" key="2">
    <source>
        <dbReference type="Proteomes" id="UP000216840"/>
    </source>
</evidence>
<protein>
    <recommendedName>
        <fullName evidence="3">STAS/SEC14 domain-containing protein</fullName>
    </recommendedName>
</protein>
<sequence length="138" mass="16339">MHFEESPVSKSLHYKKIVLEFGTYYLLDRFFIMEINEGTHFNWDKLNFLLNSLRDHYGHHMHLAYIANRVHSYSIDPVLWSYFDKDDSILVAASIVSYRDSTRMSANIEKQIASIPLKRAKSLEEAIEWVRQLKELKS</sequence>
<reference evidence="1 2" key="1">
    <citation type="submission" date="2017-05" db="EMBL/GenBank/DDBJ databases">
        <title>The draft genome sequence of Idiomarina salinarum WNB302.</title>
        <authorList>
            <person name="Sun Y."/>
            <person name="Chen B."/>
            <person name="Du Z."/>
        </authorList>
    </citation>
    <scope>NUCLEOTIDE SEQUENCE [LARGE SCALE GENOMIC DNA]</scope>
    <source>
        <strain evidence="1 2">WNB302</strain>
    </source>
</reference>
<keyword evidence="2" id="KW-1185">Reference proteome</keyword>
<gene>
    <name evidence="1" type="ORF">CA834_14190</name>
</gene>
<dbReference type="OrthoDB" id="1144611at2"/>
<accession>A0A265UNI9</accession>
<evidence type="ECO:0000313" key="1">
    <source>
        <dbReference type="EMBL" id="OZV66637.1"/>
    </source>
</evidence>
<name>A0A265UNI9_9FLAO</name>
<proteinExistence type="predicted"/>
<organism evidence="1 2">
    <name type="scientific">Winogradskyella aurantia</name>
    <dbReference type="NCBI Taxonomy" id="1915063"/>
    <lineage>
        <taxon>Bacteria</taxon>
        <taxon>Pseudomonadati</taxon>
        <taxon>Bacteroidota</taxon>
        <taxon>Flavobacteriia</taxon>
        <taxon>Flavobacteriales</taxon>
        <taxon>Flavobacteriaceae</taxon>
        <taxon>Winogradskyella</taxon>
    </lineage>
</organism>
<comment type="caution">
    <text evidence="1">The sequence shown here is derived from an EMBL/GenBank/DDBJ whole genome shotgun (WGS) entry which is preliminary data.</text>
</comment>
<dbReference type="EMBL" id="NGJN01000009">
    <property type="protein sequence ID" value="OZV66637.1"/>
    <property type="molecule type" value="Genomic_DNA"/>
</dbReference>